<organism evidence="4">
    <name type="scientific">Planktothricoides raciborskii GIHE-MW2</name>
    <dbReference type="NCBI Taxonomy" id="2792601"/>
    <lineage>
        <taxon>Bacteria</taxon>
        <taxon>Bacillati</taxon>
        <taxon>Cyanobacteriota</taxon>
        <taxon>Cyanophyceae</taxon>
        <taxon>Oscillatoriophycideae</taxon>
        <taxon>Oscillatoriales</taxon>
        <taxon>Oscillatoriaceae</taxon>
        <taxon>Planktothricoides</taxon>
    </lineage>
</organism>
<dbReference type="Pfam" id="PF26355">
    <property type="entry name" value="HTH_VMAP-M9"/>
    <property type="match status" value="1"/>
</dbReference>
<reference evidence="4" key="1">
    <citation type="submission" date="2024-07" db="EMBL/GenBank/DDBJ databases">
        <authorList>
            <person name="Kim Y.J."/>
            <person name="Jeong J.Y."/>
        </authorList>
    </citation>
    <scope>NUCLEOTIDE SEQUENCE</scope>
    <source>
        <strain evidence="4">GIHE-MW2</strain>
    </source>
</reference>
<evidence type="ECO:0000256" key="1">
    <source>
        <dbReference type="SAM" id="MobiDB-lite"/>
    </source>
</evidence>
<feature type="region of interest" description="Disordered" evidence="1">
    <location>
        <begin position="125"/>
        <end position="146"/>
    </location>
</feature>
<feature type="domain" description="vWA-MoxR associated protein N-terminal HTH" evidence="3">
    <location>
        <begin position="16"/>
        <end position="98"/>
    </location>
</feature>
<proteinExistence type="predicted"/>
<evidence type="ECO:0000259" key="3">
    <source>
        <dbReference type="Pfam" id="PF26355"/>
    </source>
</evidence>
<dbReference type="PRINTS" id="PR00364">
    <property type="entry name" value="DISEASERSIST"/>
</dbReference>
<protein>
    <submittedName>
        <fullName evidence="4">NB-ARC domain-containing protein</fullName>
    </submittedName>
</protein>
<feature type="domain" description="NB-ARC" evidence="2">
    <location>
        <begin position="162"/>
        <end position="262"/>
    </location>
</feature>
<dbReference type="Gene3D" id="3.40.50.300">
    <property type="entry name" value="P-loop containing nucleotide triphosphate hydrolases"/>
    <property type="match status" value="1"/>
</dbReference>
<dbReference type="Pfam" id="PF00931">
    <property type="entry name" value="NB-ARC"/>
    <property type="match status" value="1"/>
</dbReference>
<dbReference type="AlphaFoldDB" id="A0AAU8JLG2"/>
<dbReference type="InterPro" id="IPR058651">
    <property type="entry name" value="HTH_VMAP-M9"/>
</dbReference>
<accession>A0AAU8JLG2</accession>
<name>A0AAU8JLG2_9CYAN</name>
<dbReference type="GO" id="GO:0043531">
    <property type="term" value="F:ADP binding"/>
    <property type="evidence" value="ECO:0007669"/>
    <property type="project" value="InterPro"/>
</dbReference>
<feature type="compositionally biased region" description="Low complexity" evidence="1">
    <location>
        <begin position="130"/>
        <end position="142"/>
    </location>
</feature>
<dbReference type="SUPFAM" id="SSF52540">
    <property type="entry name" value="P-loop containing nucleoside triphosphate hydrolases"/>
    <property type="match status" value="1"/>
</dbReference>
<evidence type="ECO:0000259" key="2">
    <source>
        <dbReference type="Pfam" id="PF00931"/>
    </source>
</evidence>
<evidence type="ECO:0000313" key="4">
    <source>
        <dbReference type="EMBL" id="XCM39608.1"/>
    </source>
</evidence>
<gene>
    <name evidence="4" type="ORF">ABWT76_002552</name>
</gene>
<dbReference type="InterPro" id="IPR002182">
    <property type="entry name" value="NB-ARC"/>
</dbReference>
<dbReference type="RefSeq" id="WP_354636214.1">
    <property type="nucleotide sequence ID" value="NZ_CP159837.1"/>
</dbReference>
<dbReference type="InterPro" id="IPR027417">
    <property type="entry name" value="P-loop_NTPase"/>
</dbReference>
<sequence length="480" mass="55076">MLPTVFDPSMTKARLMEISESIKWIDDRIFAKTGKRLDSLQISILEATSRGQKYPQIAETYNFSNDHIRKAAWKLWKLLSDVLGEPVSQSNFRTLVQRGFFSNSNNYIVNSNNLNFCSDRYHPEVTKARSPTSSQPSPDTPTEPQINLDDAPAILTCYSRTTELNTLEHWIVQDRCRIVELLGMSGIGKTALSLGLIDQIKTNFDYIIYQTLCFSPTLETTLTNLLENFGKPTEIPQQLESKISQIFKYLRPHRCLIILDDVQMLFSPGKLAGEYQPSLENYPLFFKRIAEIEHSSCFLLISAEQLQEFTQLKKGDRSVRSLLLGGLGIAAKKILKQYELSDENQWEKLINLYQGNPLWLEMTAMMIQDLFAGNVADFLEYKSLIICDALKAAIQRQWQRLTPQEQAIMIEFTALDAPVSLPQLGQKLNLADSDLLNGVKSLRRRLFLADIQREKQRLFQLNPVYQQYLKEQNPEICERS</sequence>
<dbReference type="EMBL" id="CP159837">
    <property type="protein sequence ID" value="XCM39608.1"/>
    <property type="molecule type" value="Genomic_DNA"/>
</dbReference>